<sequence>MAAMDARVGAHPQPYPNLPASPTLTNPDMILPDYDFALSPGLDDDEDRPARSQSPLMMWKNAHAASSTSDLQQLFAGSSQAQELHAFPSGPITPTTPIIYGNGTMLSDIGEVTEAESTPGRPSPGSVRRRTAGGASGSIGPFGVSSGSPSGSRTPSPTPLPHNLRHPFQHNNLQNALNSRDNLSDAPRRSSPTMGVEDGPQHMTANTNGVKQRARQQQQTARRDSLESNSTITTQDHAGLFADFDDTVSVGESAFQGDDEESVAESYVEETYVAREVPIMSTASSSLLAVPDFGGNGSSSGGNTSDEGDRRLSAATLSLRAEKILANAKKRLTTMEGNLSRARSSLYISSPPAGSLPSDGSTPSPRTPVRSATASSRYHDPTPGSPIHSRMVSDGSVPINGVLPSNFPQRSASALGAAGGYRKPQLTGSKSADRIDEIQDSLSGGYHRAGLAKPVDIVLERLDEDSADDNEILPSQNGSSAQMESFLSPTFGTVVGGGQPGLTRSASVAQMRDLKDQMKGLKGKISTLREQARADSLKRRSLQSLRTPSPFTHSQVDQWYAEQPQTNESPESSGNGSPAQTAQNQNNWADEQDVATAGIPVASRDVVTPPPRQTGSSPAGSARLARSGGSGSSSARRSKRNTALALDADQTDEDSILSTYDDVEDGMVTKLSYANQPRHTTESPVLGERPTSPGEITPGDDDLDDMRTENGDFSDEGETRQLEDVFVDSAETDRQQLDNNIDEAYEVDEEEDVSRDLSEQQQFEQDDVDYESESGESLYHEALQHPLSHEDREDAFDYEHFILHSALGTISQQRLARSGSFSSEDSVETTRGPVSSSNNNSSIDAAFPSPNRRTSMSSISTVESADSFATATEGRTSRSNRLSSDEEDVIINHGTRAAAAAAKDRPDSLLLAHAAAANQAPASSFGSGLPEDNSVYQAQRNSAEEPRQTQQPPIARRPASAVPGHRPSVSSFESIGTTRSFPLVNRNRVGSVSTVNGVGVNGVGAGGAGSAMGYRSGSGGNHSVNSSISILPNGHNNNNSVSSTPTPTQATQGSGGGRVSSDNEELRSISETLMNETASICEQGSVGANDSSHLDSKRSISSLGAPFHERSGSAGSVSGSGSGGGMASHTQALQALSKEDQYLVERLVGNLGRCVLGLSESGRASTESRVFRRRIDVARRILEGLEPI</sequence>
<feature type="compositionally biased region" description="Acidic residues" evidence="1">
    <location>
        <begin position="764"/>
        <end position="774"/>
    </location>
</feature>
<dbReference type="Proteomes" id="UP001583186">
    <property type="component" value="Unassembled WGS sequence"/>
</dbReference>
<feature type="region of interest" description="Disordered" evidence="1">
    <location>
        <begin position="921"/>
        <end position="973"/>
    </location>
</feature>
<feature type="compositionally biased region" description="Acidic residues" evidence="1">
    <location>
        <begin position="649"/>
        <end position="665"/>
    </location>
</feature>
<feature type="compositionally biased region" description="Low complexity" evidence="1">
    <location>
        <begin position="117"/>
        <end position="126"/>
    </location>
</feature>
<proteinExistence type="predicted"/>
<name>A0ABR3ZNC4_9PEZI</name>
<feature type="region of interest" description="Disordered" evidence="1">
    <location>
        <begin position="113"/>
        <end position="233"/>
    </location>
</feature>
<feature type="compositionally biased region" description="Polar residues" evidence="1">
    <location>
        <begin position="169"/>
        <end position="181"/>
    </location>
</feature>
<gene>
    <name evidence="2" type="ORF">Sste5346_001646</name>
</gene>
<feature type="compositionally biased region" description="Polar residues" evidence="1">
    <location>
        <begin position="542"/>
        <end position="589"/>
    </location>
</feature>
<feature type="region of interest" description="Disordered" evidence="1">
    <location>
        <begin position="517"/>
        <end position="786"/>
    </location>
</feature>
<evidence type="ECO:0000313" key="3">
    <source>
        <dbReference type="Proteomes" id="UP001583186"/>
    </source>
</evidence>
<keyword evidence="3" id="KW-1185">Reference proteome</keyword>
<feature type="compositionally biased region" description="Polar residues" evidence="1">
    <location>
        <begin position="851"/>
        <end position="882"/>
    </location>
</feature>
<dbReference type="EMBL" id="JAWCUI010000006">
    <property type="protein sequence ID" value="KAL1901940.1"/>
    <property type="molecule type" value="Genomic_DNA"/>
</dbReference>
<feature type="region of interest" description="Disordered" evidence="1">
    <location>
        <begin position="1018"/>
        <end position="1065"/>
    </location>
</feature>
<feature type="region of interest" description="Disordered" evidence="1">
    <location>
        <begin position="1"/>
        <end position="26"/>
    </location>
</feature>
<protein>
    <submittedName>
        <fullName evidence="2">Uncharacterized protein</fullName>
    </submittedName>
</protein>
<reference evidence="2 3" key="1">
    <citation type="journal article" date="2024" name="IMA Fungus">
        <title>IMA Genome - F19 : A genome assembly and annotation guide to empower mycologists, including annotated draft genome sequences of Ceratocystis pirilliformis, Diaporthe australafricana, Fusarium ophioides, Paecilomyces lecythidis, and Sporothrix stenoceras.</title>
        <authorList>
            <person name="Aylward J."/>
            <person name="Wilson A.M."/>
            <person name="Visagie C.M."/>
            <person name="Spraker J."/>
            <person name="Barnes I."/>
            <person name="Buitendag C."/>
            <person name="Ceriani C."/>
            <person name="Del Mar Angel L."/>
            <person name="du Plessis D."/>
            <person name="Fuchs T."/>
            <person name="Gasser K."/>
            <person name="Kramer D."/>
            <person name="Li W."/>
            <person name="Munsamy K."/>
            <person name="Piso A."/>
            <person name="Price J.L."/>
            <person name="Sonnekus B."/>
            <person name="Thomas C."/>
            <person name="van der Nest A."/>
            <person name="van Dijk A."/>
            <person name="van Heerden A."/>
            <person name="van Vuuren N."/>
            <person name="Yilmaz N."/>
            <person name="Duong T.A."/>
            <person name="van der Merwe N.A."/>
            <person name="Wingfield M.J."/>
            <person name="Wingfield B.D."/>
        </authorList>
    </citation>
    <scope>NUCLEOTIDE SEQUENCE [LARGE SCALE GENOMIC DNA]</scope>
    <source>
        <strain evidence="2 3">CMW 5346</strain>
    </source>
</reference>
<accession>A0ABR3ZNC4</accession>
<feature type="compositionally biased region" description="Polar residues" evidence="1">
    <location>
        <begin position="358"/>
        <end position="376"/>
    </location>
</feature>
<evidence type="ECO:0000313" key="2">
    <source>
        <dbReference type="EMBL" id="KAL1901940.1"/>
    </source>
</evidence>
<feature type="compositionally biased region" description="Acidic residues" evidence="1">
    <location>
        <begin position="740"/>
        <end position="753"/>
    </location>
</feature>
<feature type="region of interest" description="Disordered" evidence="1">
    <location>
        <begin position="346"/>
        <end position="396"/>
    </location>
</feature>
<feature type="region of interest" description="Disordered" evidence="1">
    <location>
        <begin position="819"/>
        <end position="888"/>
    </location>
</feature>
<feature type="region of interest" description="Disordered" evidence="1">
    <location>
        <begin position="1084"/>
        <end position="1129"/>
    </location>
</feature>
<feature type="compositionally biased region" description="Low complexity" evidence="1">
    <location>
        <begin position="615"/>
        <end position="635"/>
    </location>
</feature>
<organism evidence="2 3">
    <name type="scientific">Sporothrix stenoceras</name>
    <dbReference type="NCBI Taxonomy" id="5173"/>
    <lineage>
        <taxon>Eukaryota</taxon>
        <taxon>Fungi</taxon>
        <taxon>Dikarya</taxon>
        <taxon>Ascomycota</taxon>
        <taxon>Pezizomycotina</taxon>
        <taxon>Sordariomycetes</taxon>
        <taxon>Sordariomycetidae</taxon>
        <taxon>Ophiostomatales</taxon>
        <taxon>Ophiostomataceae</taxon>
        <taxon>Sporothrix</taxon>
    </lineage>
</organism>
<comment type="caution">
    <text evidence="2">The sequence shown here is derived from an EMBL/GenBank/DDBJ whole genome shotgun (WGS) entry which is preliminary data.</text>
</comment>
<evidence type="ECO:0000256" key="1">
    <source>
        <dbReference type="SAM" id="MobiDB-lite"/>
    </source>
</evidence>
<feature type="compositionally biased region" description="Low complexity" evidence="1">
    <location>
        <begin position="138"/>
        <end position="155"/>
    </location>
</feature>
<feature type="compositionally biased region" description="Low complexity" evidence="1">
    <location>
        <begin position="1021"/>
        <end position="1048"/>
    </location>
</feature>